<evidence type="ECO:0000313" key="2">
    <source>
        <dbReference type="EMBL" id="MBL0740309.1"/>
    </source>
</evidence>
<dbReference type="Pfam" id="PF13480">
    <property type="entry name" value="Acetyltransf_6"/>
    <property type="match status" value="1"/>
</dbReference>
<keyword evidence="3" id="KW-1185">Reference proteome</keyword>
<dbReference type="EMBL" id="JAERRB010000001">
    <property type="protein sequence ID" value="MBL0740309.1"/>
    <property type="molecule type" value="Genomic_DNA"/>
</dbReference>
<sequence>MGDYIFHEAPLPADFTFDFEESLFNTAAYRLMQFPQGWHSFYAVDRKQQTIVASFHLHLAQDFAQSPARAPFGSVECADSIPPVILFQFIGFVDSRIKTFGAARIQVKQPPAGYAPQHAALLQTFFLNLGYTVVDAEVGTMIPISQDFSTHLHTWENRKLKQAQSSGLVFRQVASAEIDAIYLFILACRKQKGYALSMSLPEVRAVAEKLPQHYLLFGVYEAEILVAASIAIVVNKRVLYNFYSAHDNAFDHLSPVVLLLQGMYDYAAAHGMQHLDLGTSAIDGKPNFGLLDFKLRLGGVPSSKFTFQKILV</sequence>
<evidence type="ECO:0000313" key="3">
    <source>
        <dbReference type="Proteomes" id="UP000613030"/>
    </source>
</evidence>
<name>A0ABS1KLH7_9BACT</name>
<reference evidence="2 3" key="1">
    <citation type="submission" date="2021-01" db="EMBL/GenBank/DDBJ databases">
        <title>Chryseolinea sp. Jin1 Genome sequencing and assembly.</title>
        <authorList>
            <person name="Kim I."/>
        </authorList>
    </citation>
    <scope>NUCLEOTIDE SEQUENCE [LARGE SCALE GENOMIC DNA]</scope>
    <source>
        <strain evidence="2 3">Jin1</strain>
    </source>
</reference>
<dbReference type="Proteomes" id="UP000613030">
    <property type="component" value="Unassembled WGS sequence"/>
</dbReference>
<dbReference type="SUPFAM" id="SSF55729">
    <property type="entry name" value="Acyl-CoA N-acyltransferases (Nat)"/>
    <property type="match status" value="1"/>
</dbReference>
<feature type="domain" description="BioF2-like acetyltransferase" evidence="1">
    <location>
        <begin position="158"/>
        <end position="280"/>
    </location>
</feature>
<comment type="caution">
    <text evidence="2">The sequence shown here is derived from an EMBL/GenBank/DDBJ whole genome shotgun (WGS) entry which is preliminary data.</text>
</comment>
<dbReference type="RefSeq" id="WP_202007499.1">
    <property type="nucleotide sequence ID" value="NZ_JAERRB010000001.1"/>
</dbReference>
<evidence type="ECO:0000259" key="1">
    <source>
        <dbReference type="Pfam" id="PF13480"/>
    </source>
</evidence>
<proteinExistence type="predicted"/>
<accession>A0ABS1KLH7</accession>
<dbReference type="InterPro" id="IPR016181">
    <property type="entry name" value="Acyl_CoA_acyltransferase"/>
</dbReference>
<dbReference type="InterPro" id="IPR038740">
    <property type="entry name" value="BioF2-like_GNAT_dom"/>
</dbReference>
<protein>
    <submittedName>
        <fullName evidence="2">GNAT family N-acetyltransferase</fullName>
    </submittedName>
</protein>
<dbReference type="Gene3D" id="3.40.630.30">
    <property type="match status" value="1"/>
</dbReference>
<organism evidence="2 3">
    <name type="scientific">Chryseolinea lacunae</name>
    <dbReference type="NCBI Taxonomy" id="2801331"/>
    <lineage>
        <taxon>Bacteria</taxon>
        <taxon>Pseudomonadati</taxon>
        <taxon>Bacteroidota</taxon>
        <taxon>Cytophagia</taxon>
        <taxon>Cytophagales</taxon>
        <taxon>Fulvivirgaceae</taxon>
        <taxon>Chryseolinea</taxon>
    </lineage>
</organism>
<gene>
    <name evidence="2" type="ORF">JI741_03730</name>
</gene>